<evidence type="ECO:0000313" key="8">
    <source>
        <dbReference type="Proteomes" id="UP001234178"/>
    </source>
</evidence>
<proteinExistence type="predicted"/>
<evidence type="ECO:0000256" key="4">
    <source>
        <dbReference type="ARBA" id="ARBA00022755"/>
    </source>
</evidence>
<dbReference type="Gene3D" id="3.40.50.880">
    <property type="match status" value="1"/>
</dbReference>
<keyword evidence="5" id="KW-0067">ATP-binding</keyword>
<reference evidence="7 8" key="1">
    <citation type="journal article" date="2023" name="Nucleic Acids Res.">
        <title>The hologenome of Daphnia magna reveals possible DNA methylation and microbiome-mediated evolution of the host genome.</title>
        <authorList>
            <person name="Chaturvedi A."/>
            <person name="Li X."/>
            <person name="Dhandapani V."/>
            <person name="Marshall H."/>
            <person name="Kissane S."/>
            <person name="Cuenca-Cambronero M."/>
            <person name="Asole G."/>
            <person name="Calvet F."/>
            <person name="Ruiz-Romero M."/>
            <person name="Marangio P."/>
            <person name="Guigo R."/>
            <person name="Rago D."/>
            <person name="Mirbahai L."/>
            <person name="Eastwood N."/>
            <person name="Colbourne J.K."/>
            <person name="Zhou J."/>
            <person name="Mallon E."/>
            <person name="Orsini L."/>
        </authorList>
    </citation>
    <scope>NUCLEOTIDE SEQUENCE [LARGE SCALE GENOMIC DNA]</scope>
    <source>
        <strain evidence="7">LRV0_1</strain>
    </source>
</reference>
<dbReference type="Proteomes" id="UP001234178">
    <property type="component" value="Unassembled WGS sequence"/>
</dbReference>
<organism evidence="7 8">
    <name type="scientific">Daphnia magna</name>
    <dbReference type="NCBI Taxonomy" id="35525"/>
    <lineage>
        <taxon>Eukaryota</taxon>
        <taxon>Metazoa</taxon>
        <taxon>Ecdysozoa</taxon>
        <taxon>Arthropoda</taxon>
        <taxon>Crustacea</taxon>
        <taxon>Branchiopoda</taxon>
        <taxon>Diplostraca</taxon>
        <taxon>Cladocera</taxon>
        <taxon>Anomopoda</taxon>
        <taxon>Daphniidae</taxon>
        <taxon>Daphnia</taxon>
    </lineage>
</organism>
<keyword evidence="4" id="KW-0658">Purine biosynthesis</keyword>
<keyword evidence="1" id="KW-0436">Ligase</keyword>
<dbReference type="PANTHER" id="PTHR11922">
    <property type="entry name" value="GMP SYNTHASE-RELATED"/>
    <property type="match status" value="1"/>
</dbReference>
<evidence type="ECO:0000256" key="2">
    <source>
        <dbReference type="ARBA" id="ARBA00022741"/>
    </source>
</evidence>
<dbReference type="PROSITE" id="PS51273">
    <property type="entry name" value="GATASE_TYPE_1"/>
    <property type="match status" value="1"/>
</dbReference>
<dbReference type="InterPro" id="IPR029062">
    <property type="entry name" value="Class_I_gatase-like"/>
</dbReference>
<dbReference type="Pfam" id="PF00117">
    <property type="entry name" value="GATase"/>
    <property type="match status" value="1"/>
</dbReference>
<evidence type="ECO:0000256" key="3">
    <source>
        <dbReference type="ARBA" id="ARBA00022749"/>
    </source>
</evidence>
<keyword evidence="2" id="KW-0547">Nucleotide-binding</keyword>
<dbReference type="InterPro" id="IPR017926">
    <property type="entry name" value="GATASE"/>
</dbReference>
<feature type="domain" description="Glutamine amidotransferase" evidence="6">
    <location>
        <begin position="3"/>
        <end position="63"/>
    </location>
</feature>
<evidence type="ECO:0000259" key="6">
    <source>
        <dbReference type="Pfam" id="PF00117"/>
    </source>
</evidence>
<comment type="caution">
    <text evidence="7">The sequence shown here is derived from an EMBL/GenBank/DDBJ whole genome shotgun (WGS) entry which is preliminary data.</text>
</comment>
<dbReference type="EMBL" id="JAOYFB010000004">
    <property type="protein sequence ID" value="KAK4014341.1"/>
    <property type="molecule type" value="Genomic_DNA"/>
</dbReference>
<gene>
    <name evidence="7" type="ORF">OUZ56_026867</name>
</gene>
<accession>A0ABQ9ZN84</accession>
<name>A0ABQ9ZN84_9CRUS</name>
<keyword evidence="3" id="KW-0332">GMP biosynthesis</keyword>
<evidence type="ECO:0000256" key="1">
    <source>
        <dbReference type="ARBA" id="ARBA00022598"/>
    </source>
</evidence>
<protein>
    <recommendedName>
        <fullName evidence="6">Glutamine amidotransferase domain-containing protein</fullName>
    </recommendedName>
</protein>
<dbReference type="SUPFAM" id="SSF52317">
    <property type="entry name" value="Class I glutamine amidotransferase-like"/>
    <property type="match status" value="1"/>
</dbReference>
<sequence length="141" mass="16011">MVLLTHGESVDKVAEGLRCVASQNLHIISTIADTERRFNGVQFDPEVDLTENGRKMLHNFLFDICGLQGGFTMEKREQQYIDYVRHTVGRNKIDSDRTLDHPTVAPQVNPTPAPPQVPVCQFESFTPKNCSWKLISVRRES</sequence>
<dbReference type="PANTHER" id="PTHR11922:SF2">
    <property type="entry name" value="GMP SYNTHASE [GLUTAMINE-HYDROLYZING]"/>
    <property type="match status" value="1"/>
</dbReference>
<keyword evidence="8" id="KW-1185">Reference proteome</keyword>
<evidence type="ECO:0000256" key="5">
    <source>
        <dbReference type="ARBA" id="ARBA00022840"/>
    </source>
</evidence>
<evidence type="ECO:0000313" key="7">
    <source>
        <dbReference type="EMBL" id="KAK4014341.1"/>
    </source>
</evidence>